<dbReference type="GO" id="GO:0016491">
    <property type="term" value="F:oxidoreductase activity"/>
    <property type="evidence" value="ECO:0007669"/>
    <property type="project" value="UniProtKB-KW"/>
</dbReference>
<dbReference type="PIRSF" id="PIRSF000126">
    <property type="entry name" value="11-beta-HSD1"/>
    <property type="match status" value="1"/>
</dbReference>
<dbReference type="Proteomes" id="UP000186513">
    <property type="component" value="Unassembled WGS sequence"/>
</dbReference>
<dbReference type="InterPro" id="IPR020904">
    <property type="entry name" value="Sc_DH/Rdtase_CS"/>
</dbReference>
<keyword evidence="2" id="KW-0560">Oxidoreductase</keyword>
<proteinExistence type="inferred from homology"/>
<keyword evidence="5" id="KW-1185">Reference proteome</keyword>
<evidence type="ECO:0000256" key="2">
    <source>
        <dbReference type="ARBA" id="ARBA00023002"/>
    </source>
</evidence>
<evidence type="ECO:0000313" key="4">
    <source>
        <dbReference type="EMBL" id="SFZ71052.1"/>
    </source>
</evidence>
<sequence length="271" mass="28348">MSTQPNAIAQGSALITSASSGIGAIYADRLASQGYDLILVARAGERLQALAEQLRSQYGVQVDSLAADLTVPAELHAVEQRLRSDTRISMLVNNAGMADSGKLAEADLARVDSMLQLNILALTRLAAAAAANFSTQGRGTLINIGSVVALAPEMFNAAYSASKAYVLSLSQSLQQELAASGVRVQAVLPGITRTAIWERSGHSLDALPAQMVMAAEEMVDAALAGLAQGESVTLPSLPDSADWQAFLAARQQLGPNLSHRHAAARFGVTRQ</sequence>
<dbReference type="EMBL" id="FPKR01000001">
    <property type="protein sequence ID" value="SFZ71052.1"/>
    <property type="molecule type" value="Genomic_DNA"/>
</dbReference>
<accession>A0A1K2H519</accession>
<name>A0A1K2H519_9NEIS</name>
<dbReference type="PROSITE" id="PS00061">
    <property type="entry name" value="ADH_SHORT"/>
    <property type="match status" value="1"/>
</dbReference>
<dbReference type="STRING" id="1121279.SAMN02745887_00390"/>
<dbReference type="PANTHER" id="PTHR42901:SF1">
    <property type="entry name" value="ALCOHOL DEHYDROGENASE"/>
    <property type="match status" value="1"/>
</dbReference>
<reference evidence="4 5" key="1">
    <citation type="submission" date="2016-11" db="EMBL/GenBank/DDBJ databases">
        <authorList>
            <person name="Jaros S."/>
            <person name="Januszkiewicz K."/>
            <person name="Wedrychowicz H."/>
        </authorList>
    </citation>
    <scope>NUCLEOTIDE SEQUENCE [LARGE SCALE GENOMIC DNA]</scope>
    <source>
        <strain evidence="4 5">DSM 18899</strain>
    </source>
</reference>
<dbReference type="Pfam" id="PF00106">
    <property type="entry name" value="adh_short"/>
    <property type="match status" value="1"/>
</dbReference>
<dbReference type="InterPro" id="IPR002347">
    <property type="entry name" value="SDR_fam"/>
</dbReference>
<dbReference type="PRINTS" id="PR00081">
    <property type="entry name" value="GDHRDH"/>
</dbReference>
<dbReference type="AlphaFoldDB" id="A0A1K2H519"/>
<comment type="similarity">
    <text evidence="1 3">Belongs to the short-chain dehydrogenases/reductases (SDR) family.</text>
</comment>
<dbReference type="SUPFAM" id="SSF51735">
    <property type="entry name" value="NAD(P)-binding Rossmann-fold domains"/>
    <property type="match status" value="1"/>
</dbReference>
<dbReference type="InterPro" id="IPR036291">
    <property type="entry name" value="NAD(P)-bd_dom_sf"/>
</dbReference>
<dbReference type="RefSeq" id="WP_072426914.1">
    <property type="nucleotide sequence ID" value="NZ_FPKR01000001.1"/>
</dbReference>
<evidence type="ECO:0000313" key="5">
    <source>
        <dbReference type="Proteomes" id="UP000186513"/>
    </source>
</evidence>
<dbReference type="PANTHER" id="PTHR42901">
    <property type="entry name" value="ALCOHOL DEHYDROGENASE"/>
    <property type="match status" value="1"/>
</dbReference>
<gene>
    <name evidence="4" type="ORF">SAMN02745887_00390</name>
</gene>
<dbReference type="OrthoDB" id="9810734at2"/>
<evidence type="ECO:0008006" key="6">
    <source>
        <dbReference type="Google" id="ProtNLM"/>
    </source>
</evidence>
<organism evidence="4 5">
    <name type="scientific">Chitinimonas taiwanensis DSM 18899</name>
    <dbReference type="NCBI Taxonomy" id="1121279"/>
    <lineage>
        <taxon>Bacteria</taxon>
        <taxon>Pseudomonadati</taxon>
        <taxon>Pseudomonadota</taxon>
        <taxon>Betaproteobacteria</taxon>
        <taxon>Neisseriales</taxon>
        <taxon>Chitinibacteraceae</taxon>
        <taxon>Chitinimonas</taxon>
    </lineage>
</organism>
<dbReference type="PRINTS" id="PR00080">
    <property type="entry name" value="SDRFAMILY"/>
</dbReference>
<evidence type="ECO:0000256" key="1">
    <source>
        <dbReference type="ARBA" id="ARBA00006484"/>
    </source>
</evidence>
<protein>
    <recommendedName>
        <fullName evidence="6">Short-chain dehydrogenase</fullName>
    </recommendedName>
</protein>
<evidence type="ECO:0000256" key="3">
    <source>
        <dbReference type="RuleBase" id="RU000363"/>
    </source>
</evidence>
<dbReference type="Gene3D" id="3.40.50.720">
    <property type="entry name" value="NAD(P)-binding Rossmann-like Domain"/>
    <property type="match status" value="1"/>
</dbReference>